<dbReference type="EMBL" id="JAGQLN010000005">
    <property type="protein sequence ID" value="MCA9376612.1"/>
    <property type="molecule type" value="Genomic_DNA"/>
</dbReference>
<feature type="transmembrane region" description="Helical" evidence="1">
    <location>
        <begin position="157"/>
        <end position="175"/>
    </location>
</feature>
<dbReference type="PROSITE" id="PS00211">
    <property type="entry name" value="ABC_TRANSPORTER_1"/>
    <property type="match status" value="1"/>
</dbReference>
<evidence type="ECO:0000313" key="2">
    <source>
        <dbReference type="EMBL" id="MCA9376612.1"/>
    </source>
</evidence>
<dbReference type="InterPro" id="IPR017871">
    <property type="entry name" value="ABC_transporter-like_CS"/>
</dbReference>
<dbReference type="Proteomes" id="UP000741282">
    <property type="component" value="Unassembled WGS sequence"/>
</dbReference>
<keyword evidence="1" id="KW-1133">Transmembrane helix</keyword>
<feature type="transmembrane region" description="Helical" evidence="1">
    <location>
        <begin position="258"/>
        <end position="278"/>
    </location>
</feature>
<dbReference type="GO" id="GO:0016887">
    <property type="term" value="F:ATP hydrolysis activity"/>
    <property type="evidence" value="ECO:0007669"/>
    <property type="project" value="InterPro"/>
</dbReference>
<sequence>MKDLNRAIPSIELIERLEKFADTKDENDIIRLLIRTLKAFRKYNVLAYYLMILSRSVFIVLIYLSLYFPGQINSQVVIPLVFLLLSARVFSRHKLLSYRNRLSRILENLFDKLLEMILQRYKSSLGEYLPQSPNIKEICKDLVNAVLANTNLNKSESVIIGNSSAVIILIIYTAVTHQPVPYELGLLVLILFILYHILTHYGDSFTNMSMLLLQDIDKLDSRLKDTKPLLTTTRIDLYDSDYIEDSETLIRLISKINILHTTIEDLIPFVFILIPILAGSQLAIPLIASMIVMSYLSATLSITNLEQIHNAQKRLEQLDELVGSIRLCGQEINSSKYLSLGKEVCDQRISAGSYDSMGSFRVEDLKYFVGRNSEKYQIHASELKFPTKKISILHAGSGSGKSVLGRVITMKYADFTAKFIGRGNFDFRCFDSLSDALSVLHFSTLRSIETSYRNILSVYLFDSSIQNSFIDKIIELSESRSYENVLKYYEDYKDYYSSVLHDQNIQDILDHKDRINPRELTIKSRTKLAELFRNIEGGLTTEELIGIGNPLLRIGLIAEYIAFTHLQKFIPESNQFFMDAILSEPPISQGQKRRVLFAIDIFLKGDLYVADELLTNLDFESAKGMLDEVISYTERYNAPILVLDQELNLSLVKYLQEKKKLGNIYTFKKSGDSGYEIVRNRMLTRETYHLISRSMTQDL</sequence>
<dbReference type="InterPro" id="IPR027417">
    <property type="entry name" value="P-loop_NTPase"/>
</dbReference>
<dbReference type="GO" id="GO:0005524">
    <property type="term" value="F:ATP binding"/>
    <property type="evidence" value="ECO:0007669"/>
    <property type="project" value="InterPro"/>
</dbReference>
<evidence type="ECO:0000313" key="3">
    <source>
        <dbReference type="Proteomes" id="UP000741282"/>
    </source>
</evidence>
<gene>
    <name evidence="2" type="ORF">KC685_01695</name>
</gene>
<organism evidence="2 3">
    <name type="scientific">Candidatus Dojkabacteria bacterium</name>
    <dbReference type="NCBI Taxonomy" id="2099670"/>
    <lineage>
        <taxon>Bacteria</taxon>
        <taxon>Candidatus Dojkabacteria</taxon>
    </lineage>
</organism>
<reference evidence="2" key="1">
    <citation type="submission" date="2020-04" db="EMBL/GenBank/DDBJ databases">
        <authorList>
            <person name="Zhang T."/>
        </authorList>
    </citation>
    <scope>NUCLEOTIDE SEQUENCE</scope>
    <source>
        <strain evidence="2">HKST-UBA17</strain>
    </source>
</reference>
<name>A0A955I1H4_9BACT</name>
<dbReference type="Gene3D" id="3.40.50.300">
    <property type="entry name" value="P-loop containing nucleotide triphosphate hydrolases"/>
    <property type="match status" value="1"/>
</dbReference>
<protein>
    <recommendedName>
        <fullName evidence="4">ABC transporter ATP-binding protein</fullName>
    </recommendedName>
</protein>
<feature type="transmembrane region" description="Helical" evidence="1">
    <location>
        <begin position="72"/>
        <end position="91"/>
    </location>
</feature>
<keyword evidence="1" id="KW-0812">Transmembrane</keyword>
<accession>A0A955I1H4</accession>
<feature type="transmembrane region" description="Helical" evidence="1">
    <location>
        <begin position="181"/>
        <end position="198"/>
    </location>
</feature>
<evidence type="ECO:0000256" key="1">
    <source>
        <dbReference type="SAM" id="Phobius"/>
    </source>
</evidence>
<proteinExistence type="predicted"/>
<dbReference type="CDD" id="cd00267">
    <property type="entry name" value="ABC_ATPase"/>
    <property type="match status" value="1"/>
</dbReference>
<dbReference type="AlphaFoldDB" id="A0A955I1H4"/>
<reference evidence="2" key="2">
    <citation type="journal article" date="2021" name="Microbiome">
        <title>Successional dynamics and alternative stable states in a saline activated sludge microbial community over 9 years.</title>
        <authorList>
            <person name="Wang Y."/>
            <person name="Ye J."/>
            <person name="Ju F."/>
            <person name="Liu L."/>
            <person name="Boyd J.A."/>
            <person name="Deng Y."/>
            <person name="Parks D.H."/>
            <person name="Jiang X."/>
            <person name="Yin X."/>
            <person name="Woodcroft B.J."/>
            <person name="Tyson G.W."/>
            <person name="Hugenholtz P."/>
            <person name="Polz M.F."/>
            <person name="Zhang T."/>
        </authorList>
    </citation>
    <scope>NUCLEOTIDE SEQUENCE</scope>
    <source>
        <strain evidence="2">HKST-UBA17</strain>
    </source>
</reference>
<feature type="transmembrane region" description="Helical" evidence="1">
    <location>
        <begin position="45"/>
        <end position="66"/>
    </location>
</feature>
<evidence type="ECO:0008006" key="4">
    <source>
        <dbReference type="Google" id="ProtNLM"/>
    </source>
</evidence>
<keyword evidence="1" id="KW-0472">Membrane</keyword>
<dbReference type="SUPFAM" id="SSF52540">
    <property type="entry name" value="P-loop containing nucleoside triphosphate hydrolases"/>
    <property type="match status" value="1"/>
</dbReference>
<comment type="caution">
    <text evidence="2">The sequence shown here is derived from an EMBL/GenBank/DDBJ whole genome shotgun (WGS) entry which is preliminary data.</text>
</comment>